<dbReference type="VEuPathDB" id="FungiDB:AeMF1_021627"/>
<evidence type="ECO:0000313" key="8">
    <source>
        <dbReference type="Proteomes" id="UP000481153"/>
    </source>
</evidence>
<dbReference type="SUPFAM" id="SSF48371">
    <property type="entry name" value="ARM repeat"/>
    <property type="match status" value="1"/>
</dbReference>
<protein>
    <recommendedName>
        <fullName evidence="6">Vesicle tethering protein Uso1/P115-like head domain-containing protein</fullName>
    </recommendedName>
</protein>
<evidence type="ECO:0000256" key="5">
    <source>
        <dbReference type="SAM" id="MobiDB-lite"/>
    </source>
</evidence>
<dbReference type="Pfam" id="PF04869">
    <property type="entry name" value="Uso1_p115_head"/>
    <property type="match status" value="1"/>
</dbReference>
<dbReference type="EMBL" id="VJMJ01000193">
    <property type="protein sequence ID" value="KAF0727607.1"/>
    <property type="molecule type" value="Genomic_DNA"/>
</dbReference>
<gene>
    <name evidence="7" type="ORF">Ae201684_014432</name>
</gene>
<feature type="region of interest" description="Disordered" evidence="5">
    <location>
        <begin position="12"/>
        <end position="62"/>
    </location>
</feature>
<keyword evidence="3 4" id="KW-0175">Coiled coil</keyword>
<evidence type="ECO:0000313" key="7">
    <source>
        <dbReference type="EMBL" id="KAF0727607.1"/>
    </source>
</evidence>
<proteinExistence type="predicted"/>
<feature type="coiled-coil region" evidence="4">
    <location>
        <begin position="953"/>
        <end position="990"/>
    </location>
</feature>
<dbReference type="GO" id="GO:0048211">
    <property type="term" value="P:Golgi vesicle docking"/>
    <property type="evidence" value="ECO:0007669"/>
    <property type="project" value="TreeGrafter"/>
</dbReference>
<dbReference type="GO" id="GO:0005783">
    <property type="term" value="C:endoplasmic reticulum"/>
    <property type="evidence" value="ECO:0007669"/>
    <property type="project" value="TreeGrafter"/>
</dbReference>
<reference evidence="7 8" key="1">
    <citation type="submission" date="2019-07" db="EMBL/GenBank/DDBJ databases">
        <title>Genomics analysis of Aphanomyces spp. identifies a new class of oomycete effector associated with host adaptation.</title>
        <authorList>
            <person name="Gaulin E."/>
        </authorList>
    </citation>
    <scope>NUCLEOTIDE SEQUENCE [LARGE SCALE GENOMIC DNA]</scope>
    <source>
        <strain evidence="7 8">ATCC 201684</strain>
    </source>
</reference>
<comment type="caution">
    <text evidence="7">The sequence shown here is derived from an EMBL/GenBank/DDBJ whole genome shotgun (WGS) entry which is preliminary data.</text>
</comment>
<evidence type="ECO:0000256" key="2">
    <source>
        <dbReference type="ARBA" id="ARBA00023034"/>
    </source>
</evidence>
<keyword evidence="2" id="KW-0333">Golgi apparatus</keyword>
<dbReference type="GO" id="GO:0005795">
    <property type="term" value="C:Golgi stack"/>
    <property type="evidence" value="ECO:0007669"/>
    <property type="project" value="TreeGrafter"/>
</dbReference>
<dbReference type="Gene3D" id="1.25.10.10">
    <property type="entry name" value="Leucine-rich Repeat Variant"/>
    <property type="match status" value="1"/>
</dbReference>
<keyword evidence="8" id="KW-1185">Reference proteome</keyword>
<dbReference type="InterPro" id="IPR024095">
    <property type="entry name" value="Vesicle_P115"/>
</dbReference>
<dbReference type="GO" id="GO:0012507">
    <property type="term" value="C:ER to Golgi transport vesicle membrane"/>
    <property type="evidence" value="ECO:0007669"/>
    <property type="project" value="TreeGrafter"/>
</dbReference>
<accession>A0A6G0WK21</accession>
<dbReference type="GO" id="GO:0000139">
    <property type="term" value="C:Golgi membrane"/>
    <property type="evidence" value="ECO:0007669"/>
    <property type="project" value="InterPro"/>
</dbReference>
<dbReference type="Proteomes" id="UP000481153">
    <property type="component" value="Unassembled WGS sequence"/>
</dbReference>
<feature type="domain" description="Vesicle tethering protein Uso1/P115-like head" evidence="6">
    <location>
        <begin position="421"/>
        <end position="676"/>
    </location>
</feature>
<dbReference type="GO" id="GO:0048280">
    <property type="term" value="P:vesicle fusion with Golgi apparatus"/>
    <property type="evidence" value="ECO:0007669"/>
    <property type="project" value="InterPro"/>
</dbReference>
<dbReference type="AlphaFoldDB" id="A0A6G0WK21"/>
<evidence type="ECO:0000256" key="1">
    <source>
        <dbReference type="ARBA" id="ARBA00004555"/>
    </source>
</evidence>
<name>A0A6G0WK21_9STRA</name>
<evidence type="ECO:0000256" key="4">
    <source>
        <dbReference type="SAM" id="Coils"/>
    </source>
</evidence>
<sequence>MMTHIMKRFVESSASAAESLQGNDQPNDVASDLPRNSDRNRPPSAREPTPPSSSKAQPRRSVPKADLAVAIERFQYAMLLVERKSAVAQLQTLWNEADIPEESHRLIIPVILNALVSDPRDTELMESMLELMQAIVTVNPANATILLQEPHALDTILGLMQDPSPWIRGPTVQLIKRVQDGDSAGFATHILACPQGLRLLLEVVEDKREHIRDTAVQVLLNMTTNQTPMTQRHVQQFLAFEEGFARLFQIVDLELEGHGIESPVLADCLQVILNMIENNTMTQSLLRETPFISVLFPLLLGAGLPDPAAAEEAMPSTRPVGMKSTLDILACLVGPVYANVQGEALDEIAKRDQAKRNDELPLVQAFLAQQYEVVQMLGELACHGADADRIDALNVLHLMCQNNEANQLMLLTLTVSGPAYLLSKCLELDVHHEETPLGAASRTLLNCVWNSDLAKISILQHIHAPPPHENGPIEPLGHVLVSKLATTLESILTNETVALSLTPRDATKVVWKCCARWRSLMHNSECKLLALRVPGPNQTHATSGSYFLNTCLKWLVEISWTKPHYSLLLALFRLILSWIQGCPPAIHEVVTSVPTLTYFCKAMDRPKSIDDLEIEMAGLSAMLLGTCLEGLDGKTIQLKKEQLLNMITRQVGLQKFTDAFVNFQQLSNFRDLKRSPDGFVVYDKAFAQLYKHVAETTRVGIMNVYMGNDKDEDSRAKAYQDLIRMQDEQLHALQEQLKQKPGGGVNPLEGELQRANQFIAELKHIQETNEARIRGLTQSNDLVEKELQRKEAELKKLQSGALPQAAPVVVKAPVVDNSKHELRVEKLENEVLRLNRLLDEKDEELDASRQTIDLLTAHQNLISQAATDKHDQQTQSSFVDEALTAKVAALEQELEKAQATHTTTVSTLVARHEQQLKQVEHDFKLKVDEALQAQLKELQQKHDVEMSALRISQDKSQEEVKRLEAVFDQLQKETEKMHQMEAELAKLRTASMERESDDELLMLLGSMEIQCRSFREVLEQVLGKEGVDKALKLSQDRGAVSFLSSFFK</sequence>
<dbReference type="PANTHER" id="PTHR10013">
    <property type="entry name" value="GENERAL VESICULAR TRANSPORT FACTOR P115"/>
    <property type="match status" value="1"/>
</dbReference>
<dbReference type="InterPro" id="IPR011989">
    <property type="entry name" value="ARM-like"/>
</dbReference>
<dbReference type="GO" id="GO:0006888">
    <property type="term" value="P:endoplasmic reticulum to Golgi vesicle-mediated transport"/>
    <property type="evidence" value="ECO:0007669"/>
    <property type="project" value="TreeGrafter"/>
</dbReference>
<dbReference type="InterPro" id="IPR016024">
    <property type="entry name" value="ARM-type_fold"/>
</dbReference>
<evidence type="ECO:0000256" key="3">
    <source>
        <dbReference type="ARBA" id="ARBA00023054"/>
    </source>
</evidence>
<comment type="subcellular location">
    <subcellularLocation>
        <location evidence="1">Golgi apparatus</location>
    </subcellularLocation>
</comment>
<feature type="compositionally biased region" description="Polar residues" evidence="5">
    <location>
        <begin position="12"/>
        <end position="28"/>
    </location>
</feature>
<dbReference type="InterPro" id="IPR006953">
    <property type="entry name" value="Vesicle_Uso1_P115_head"/>
</dbReference>
<evidence type="ECO:0000259" key="6">
    <source>
        <dbReference type="Pfam" id="PF04869"/>
    </source>
</evidence>
<feature type="coiled-coil region" evidence="4">
    <location>
        <begin position="773"/>
        <end position="851"/>
    </location>
</feature>
<organism evidence="7 8">
    <name type="scientific">Aphanomyces euteiches</name>
    <dbReference type="NCBI Taxonomy" id="100861"/>
    <lineage>
        <taxon>Eukaryota</taxon>
        <taxon>Sar</taxon>
        <taxon>Stramenopiles</taxon>
        <taxon>Oomycota</taxon>
        <taxon>Saprolegniomycetes</taxon>
        <taxon>Saprolegniales</taxon>
        <taxon>Verrucalvaceae</taxon>
        <taxon>Aphanomyces</taxon>
    </lineage>
</organism>
<dbReference type="GO" id="GO:0006886">
    <property type="term" value="P:intracellular protein transport"/>
    <property type="evidence" value="ECO:0007669"/>
    <property type="project" value="InterPro"/>
</dbReference>
<dbReference type="PANTHER" id="PTHR10013:SF0">
    <property type="entry name" value="GENERAL VESICULAR TRANSPORT FACTOR P115"/>
    <property type="match status" value="1"/>
</dbReference>